<organism evidence="1 2">
    <name type="scientific">[Clostridium] asparagiforme DSM 15981</name>
    <dbReference type="NCBI Taxonomy" id="518636"/>
    <lineage>
        <taxon>Bacteria</taxon>
        <taxon>Bacillati</taxon>
        <taxon>Bacillota</taxon>
        <taxon>Clostridia</taxon>
        <taxon>Lachnospirales</taxon>
        <taxon>Lachnospiraceae</taxon>
        <taxon>Enterocloster</taxon>
    </lineage>
</organism>
<comment type="caution">
    <text evidence="1">The sequence shown here is derived from an EMBL/GenBank/DDBJ whole genome shotgun (WGS) entry which is preliminary data.</text>
</comment>
<sequence>MVHFLYRGGRTKSSFGTIPSNGSILIINYTAESGLFGARFPVF</sequence>
<evidence type="ECO:0000313" key="2">
    <source>
        <dbReference type="Proteomes" id="UP000004756"/>
    </source>
</evidence>
<keyword evidence="2" id="KW-1185">Reference proteome</keyword>
<reference evidence="1 2" key="1">
    <citation type="submission" date="2009-01" db="EMBL/GenBank/DDBJ databases">
        <authorList>
            <person name="Fulton L."/>
            <person name="Clifton S."/>
            <person name="Fulton B."/>
            <person name="Xu J."/>
            <person name="Minx P."/>
            <person name="Pepin K.H."/>
            <person name="Johnson M."/>
            <person name="Bhonagiri V."/>
            <person name="Nash W.E."/>
            <person name="Mardis E.R."/>
            <person name="Wilson R.K."/>
        </authorList>
    </citation>
    <scope>NUCLEOTIDE SEQUENCE [LARGE SCALE GENOMIC DNA]</scope>
    <source>
        <strain evidence="1 2">DSM 15981</strain>
    </source>
</reference>
<protein>
    <submittedName>
        <fullName evidence="1">Uncharacterized protein</fullName>
    </submittedName>
</protein>
<dbReference type="HOGENOM" id="CLU_3231540_0_0_9"/>
<proteinExistence type="predicted"/>
<dbReference type="Proteomes" id="UP000004756">
    <property type="component" value="Unassembled WGS sequence"/>
</dbReference>
<gene>
    <name evidence="1" type="ORF">CLOSTASPAR_06604</name>
</gene>
<dbReference type="EMBL" id="ACCJ01000550">
    <property type="protein sequence ID" value="EEG51324.1"/>
    <property type="molecule type" value="Genomic_DNA"/>
</dbReference>
<name>C0DBE9_9FIRM</name>
<dbReference type="AlphaFoldDB" id="C0DBE9"/>
<reference evidence="1 2" key="2">
    <citation type="submission" date="2009-02" db="EMBL/GenBank/DDBJ databases">
        <title>Draft genome sequence of Clostridium asparagiforme (DSM 15981).</title>
        <authorList>
            <person name="Sudarsanam P."/>
            <person name="Ley R."/>
            <person name="Guruge J."/>
            <person name="Turnbaugh P.J."/>
            <person name="Mahowald M."/>
            <person name="Liep D."/>
            <person name="Gordon J."/>
        </authorList>
    </citation>
    <scope>NUCLEOTIDE SEQUENCE [LARGE SCALE GENOMIC DNA]</scope>
    <source>
        <strain evidence="1 2">DSM 15981</strain>
    </source>
</reference>
<evidence type="ECO:0000313" key="1">
    <source>
        <dbReference type="EMBL" id="EEG51324.1"/>
    </source>
</evidence>
<accession>C0DBE9</accession>